<gene>
    <name evidence="2" type="ORF">NNX28_12285</name>
</gene>
<dbReference type="GO" id="GO:0016787">
    <property type="term" value="F:hydrolase activity"/>
    <property type="evidence" value="ECO:0007669"/>
    <property type="project" value="UniProtKB-KW"/>
</dbReference>
<evidence type="ECO:0000259" key="1">
    <source>
        <dbReference type="Pfam" id="PF06259"/>
    </source>
</evidence>
<dbReference type="InterPro" id="IPR010427">
    <property type="entry name" value="DUF1023"/>
</dbReference>
<keyword evidence="3" id="KW-1185">Reference proteome</keyword>
<reference evidence="2 3" key="1">
    <citation type="submission" date="2022-07" db="EMBL/GenBank/DDBJ databases">
        <title>Novel species in genus Arthrobacter.</title>
        <authorList>
            <person name="Liu Y."/>
        </authorList>
    </citation>
    <scope>NUCLEOTIDE SEQUENCE [LARGE SCALE GENOMIC DNA]</scope>
    <source>
        <strain evidence="3">zg-Y859</strain>
    </source>
</reference>
<evidence type="ECO:0000313" key="3">
    <source>
        <dbReference type="Proteomes" id="UP001206924"/>
    </source>
</evidence>
<dbReference type="RefSeq" id="WP_255865931.1">
    <property type="nucleotide sequence ID" value="NZ_CP104263.1"/>
</dbReference>
<keyword evidence="2" id="KW-0378">Hydrolase</keyword>
<dbReference type="EMBL" id="JANFLP010000013">
    <property type="protein sequence ID" value="MCQ1950698.1"/>
    <property type="molecule type" value="Genomic_DNA"/>
</dbReference>
<comment type="caution">
    <text evidence="2">The sequence shown here is derived from an EMBL/GenBank/DDBJ whole genome shotgun (WGS) entry which is preliminary data.</text>
</comment>
<dbReference type="Pfam" id="PF06259">
    <property type="entry name" value="Abhydrolase_8"/>
    <property type="match status" value="1"/>
</dbReference>
<organism evidence="2 3">
    <name type="scientific">Arthrobacter jinronghuae</name>
    <dbReference type="NCBI Taxonomy" id="2964609"/>
    <lineage>
        <taxon>Bacteria</taxon>
        <taxon>Bacillati</taxon>
        <taxon>Actinomycetota</taxon>
        <taxon>Actinomycetes</taxon>
        <taxon>Micrococcales</taxon>
        <taxon>Micrococcaceae</taxon>
        <taxon>Arthrobacter</taxon>
    </lineage>
</organism>
<sequence>MIRALSVDTLMLRNLPPAEPIQDAAAELLSSATQFSEAITSVRNKWSALDGLYSAPEREQVLQAMDTPSQQSGEHLENVSTAAKALNVLAAELADIDTARIAVEDEAEAEDARLRPEVEEIHNDNPDRAHAMWDDARAALQAKITQLEHRYEAARATCEAALGDIVRVSSHVVSTYDSPYMDLESEGAADLTASFANATKPDATDEDVAAFYRLLGEMGPAQLAAFAAAVPAASLFVKGMGAYQEASFWKSLTPAQRDGLAKSMPGLVGNLEGAPYAVRDQANRKVLEEVLLPGHDATEEQREAYRSIWNALGGDAQEAEKEDGKPHKMLISFEPGHDHPLAAIAVGDLDEASNTTYLVPGMDNYSTGMGSLVNDAGLLLKEQQLAKPGTTSAVVAYMGYETPGLTDVVDDSHADRGAPDFANALDGLHLTRTADGLPAPVVNVLAHSYGTTMTTKALGITLYPINSAVFIGSAGVEEHVTAEDLNVDRGADGRRDIYVSTAEADELATFGIDATEFIAYYNSGQGLDTLDEIRVDPTDEEWGGKGFTSDGFITSDGEVLLPTEEHHLSEYLKEDSSSLRGIVLATTGDGWQLVNESDGQ</sequence>
<accession>A0ABT1NSN9</accession>
<proteinExistence type="predicted"/>
<dbReference type="Proteomes" id="UP001206924">
    <property type="component" value="Unassembled WGS sequence"/>
</dbReference>
<evidence type="ECO:0000313" key="2">
    <source>
        <dbReference type="EMBL" id="MCQ1950698.1"/>
    </source>
</evidence>
<name>A0ABT1NSN9_9MICC</name>
<protein>
    <submittedName>
        <fullName evidence="2">Alpha/beta hydrolase family protein</fullName>
    </submittedName>
</protein>
<feature type="domain" description="DUF1023" evidence="1">
    <location>
        <begin position="338"/>
        <end position="488"/>
    </location>
</feature>